<organism evidence="4 5">
    <name type="scientific">Alteribacillus bidgolensis</name>
    <dbReference type="NCBI Taxonomy" id="930129"/>
    <lineage>
        <taxon>Bacteria</taxon>
        <taxon>Bacillati</taxon>
        <taxon>Bacillota</taxon>
        <taxon>Bacilli</taxon>
        <taxon>Bacillales</taxon>
        <taxon>Bacillaceae</taxon>
        <taxon>Alteribacillus</taxon>
    </lineage>
</organism>
<evidence type="ECO:0000313" key="5">
    <source>
        <dbReference type="Proteomes" id="UP000199017"/>
    </source>
</evidence>
<dbReference type="OrthoDB" id="9794581at2"/>
<dbReference type="GO" id="GO:0005829">
    <property type="term" value="C:cytosol"/>
    <property type="evidence" value="ECO:0007669"/>
    <property type="project" value="TreeGrafter"/>
</dbReference>
<keyword evidence="1" id="KW-0479">Metal-binding</keyword>
<dbReference type="GO" id="GO:0046872">
    <property type="term" value="F:metal ion binding"/>
    <property type="evidence" value="ECO:0007669"/>
    <property type="project" value="UniProtKB-KW"/>
</dbReference>
<dbReference type="InterPro" id="IPR036409">
    <property type="entry name" value="Aldolase_II/adducin_N_sf"/>
</dbReference>
<dbReference type="SUPFAM" id="SSF53639">
    <property type="entry name" value="AraD/HMP-PK domain-like"/>
    <property type="match status" value="1"/>
</dbReference>
<dbReference type="PANTHER" id="PTHR22789:SF0">
    <property type="entry name" value="3-OXO-TETRONATE 4-PHOSPHATE DECARBOXYLASE-RELATED"/>
    <property type="match status" value="1"/>
</dbReference>
<dbReference type="RefSeq" id="WP_091587394.1">
    <property type="nucleotide sequence ID" value="NZ_FNDU01000015.1"/>
</dbReference>
<dbReference type="STRING" id="930129.SAMN05216352_11514"/>
<accession>A0A1G8PLA5</accession>
<keyword evidence="5" id="KW-1185">Reference proteome</keyword>
<dbReference type="Gene3D" id="3.40.225.10">
    <property type="entry name" value="Class II aldolase/adducin N-terminal domain"/>
    <property type="match status" value="1"/>
</dbReference>
<proteinExistence type="predicted"/>
<dbReference type="InterPro" id="IPR001303">
    <property type="entry name" value="Aldolase_II/adducin_N"/>
</dbReference>
<dbReference type="NCBIfam" id="NF004979">
    <property type="entry name" value="PRK06357.1"/>
    <property type="match status" value="1"/>
</dbReference>
<sequence>MLYKQEREELCKVVRTMFLRFETNAAGGNVSARINDEHIIMTPTLMSQQKFCDLEWHEILVVNMKEQKVEGDGNITREINMHMACYRERPDIGCVLHAHPKESLVFATMGMEMPNLTESTQKLGTIPTLPFAPATSPELAEIVRSYVQSRDTDGLPLAMLLNKHGIVVLDKTLRKAYDVLERIEYNAYVAYKALILDSLSIKKIEDNTRELEFNLEE</sequence>
<keyword evidence="2" id="KW-0456">Lyase</keyword>
<dbReference type="EMBL" id="FNDU01000015">
    <property type="protein sequence ID" value="SDI92965.1"/>
    <property type="molecule type" value="Genomic_DNA"/>
</dbReference>
<dbReference type="Pfam" id="PF00596">
    <property type="entry name" value="Aldolase_II"/>
    <property type="match status" value="1"/>
</dbReference>
<evidence type="ECO:0000256" key="1">
    <source>
        <dbReference type="ARBA" id="ARBA00022723"/>
    </source>
</evidence>
<name>A0A1G8PLA5_9BACI</name>
<evidence type="ECO:0000313" key="4">
    <source>
        <dbReference type="EMBL" id="SDI92965.1"/>
    </source>
</evidence>
<dbReference type="SMART" id="SM01007">
    <property type="entry name" value="Aldolase_II"/>
    <property type="match status" value="1"/>
</dbReference>
<dbReference type="GO" id="GO:0019323">
    <property type="term" value="P:pentose catabolic process"/>
    <property type="evidence" value="ECO:0007669"/>
    <property type="project" value="TreeGrafter"/>
</dbReference>
<dbReference type="Proteomes" id="UP000199017">
    <property type="component" value="Unassembled WGS sequence"/>
</dbReference>
<evidence type="ECO:0000259" key="3">
    <source>
        <dbReference type="SMART" id="SM01007"/>
    </source>
</evidence>
<dbReference type="AlphaFoldDB" id="A0A1G8PLA5"/>
<dbReference type="InterPro" id="IPR050197">
    <property type="entry name" value="Aldolase_class_II_sugar_metab"/>
</dbReference>
<dbReference type="PANTHER" id="PTHR22789">
    <property type="entry name" value="FUCULOSE PHOSPHATE ALDOLASE"/>
    <property type="match status" value="1"/>
</dbReference>
<feature type="domain" description="Class II aldolase/adducin N-terminal" evidence="3">
    <location>
        <begin position="8"/>
        <end position="191"/>
    </location>
</feature>
<dbReference type="GO" id="GO:0016832">
    <property type="term" value="F:aldehyde-lyase activity"/>
    <property type="evidence" value="ECO:0007669"/>
    <property type="project" value="TreeGrafter"/>
</dbReference>
<evidence type="ECO:0000256" key="2">
    <source>
        <dbReference type="ARBA" id="ARBA00023239"/>
    </source>
</evidence>
<gene>
    <name evidence="4" type="ORF">SAMN05216352_11514</name>
</gene>
<reference evidence="4 5" key="1">
    <citation type="submission" date="2016-10" db="EMBL/GenBank/DDBJ databases">
        <authorList>
            <person name="de Groot N.N."/>
        </authorList>
    </citation>
    <scope>NUCLEOTIDE SEQUENCE [LARGE SCALE GENOMIC DNA]</scope>
    <source>
        <strain evidence="5">P4B,CCM 7963,CECT 7998,DSM 25260,IBRC-M 10614,KCTC 13821</strain>
    </source>
</reference>
<protein>
    <submittedName>
        <fullName evidence="4">L-fuculose-phosphate aldolase</fullName>
    </submittedName>
</protein>